<dbReference type="PANTHER" id="PTHR43721:SF22">
    <property type="entry name" value="ELONGATION FACTOR TU, MITOCHONDRIAL"/>
    <property type="match status" value="1"/>
</dbReference>
<evidence type="ECO:0000256" key="3">
    <source>
        <dbReference type="ARBA" id="ARBA00022741"/>
    </source>
</evidence>
<keyword evidence="2 10" id="KW-0963">Cytoplasm</keyword>
<dbReference type="Pfam" id="PF03143">
    <property type="entry name" value="GTP_EFTU_D3"/>
    <property type="match status" value="1"/>
</dbReference>
<accession>A0A517ICU1</accession>
<dbReference type="InterPro" id="IPR050055">
    <property type="entry name" value="EF-Tu_GTPase"/>
</dbReference>
<dbReference type="InterPro" id="IPR031157">
    <property type="entry name" value="G_TR_CS"/>
</dbReference>
<dbReference type="NCBIfam" id="NF009372">
    <property type="entry name" value="PRK12735.1"/>
    <property type="match status" value="1"/>
</dbReference>
<dbReference type="Gene3D" id="3.40.50.300">
    <property type="entry name" value="P-loop containing nucleotide triphosphate hydrolases"/>
    <property type="match status" value="1"/>
</dbReference>
<dbReference type="CDD" id="cd03707">
    <property type="entry name" value="EFTU_III"/>
    <property type="match status" value="1"/>
</dbReference>
<comment type="catalytic activity">
    <reaction evidence="10">
        <text>GTP + H2O = GDP + phosphate + H(+)</text>
        <dbReference type="Rhea" id="RHEA:19669"/>
        <dbReference type="ChEBI" id="CHEBI:15377"/>
        <dbReference type="ChEBI" id="CHEBI:15378"/>
        <dbReference type="ChEBI" id="CHEBI:37565"/>
        <dbReference type="ChEBI" id="CHEBI:43474"/>
        <dbReference type="ChEBI" id="CHEBI:58189"/>
        <dbReference type="EC" id="3.6.5.3"/>
    </reaction>
</comment>
<comment type="function">
    <text evidence="10">GTP hydrolase that promotes the GTP-dependent binding of aminoacyl-tRNA to the A-site of ribosomes during protein biosynthesis.</text>
</comment>
<evidence type="ECO:0000313" key="12">
    <source>
        <dbReference type="EMBL" id="QDS36694.1"/>
    </source>
</evidence>
<name>A0A517ICU1_BREBE</name>
<dbReference type="Pfam" id="PF03144">
    <property type="entry name" value="GTP_EFTU_D2"/>
    <property type="match status" value="1"/>
</dbReference>
<dbReference type="FunFam" id="3.40.50.300:FF:000003">
    <property type="entry name" value="Elongation factor Tu"/>
    <property type="match status" value="1"/>
</dbReference>
<dbReference type="InterPro" id="IPR004541">
    <property type="entry name" value="Transl_elong_EFTu/EF1A_bac/org"/>
</dbReference>
<dbReference type="PROSITE" id="PS51722">
    <property type="entry name" value="G_TR_2"/>
    <property type="match status" value="1"/>
</dbReference>
<comment type="subcellular location">
    <subcellularLocation>
        <location evidence="10">Cytoplasm</location>
    </subcellularLocation>
</comment>
<dbReference type="PANTHER" id="PTHR43721">
    <property type="entry name" value="ELONGATION FACTOR TU-RELATED"/>
    <property type="match status" value="1"/>
</dbReference>
<dbReference type="NCBIfam" id="TIGR00485">
    <property type="entry name" value="EF-Tu"/>
    <property type="match status" value="1"/>
</dbReference>
<evidence type="ECO:0000256" key="1">
    <source>
        <dbReference type="ARBA" id="ARBA00007249"/>
    </source>
</evidence>
<dbReference type="EMBL" id="CP042161">
    <property type="protein sequence ID" value="QDS36694.1"/>
    <property type="molecule type" value="Genomic_DNA"/>
</dbReference>
<dbReference type="InterPro" id="IPR004161">
    <property type="entry name" value="EFTu-like_2"/>
</dbReference>
<evidence type="ECO:0000256" key="6">
    <source>
        <dbReference type="ARBA" id="ARBA00022842"/>
    </source>
</evidence>
<dbReference type="PROSITE" id="PS00301">
    <property type="entry name" value="G_TR_1"/>
    <property type="match status" value="1"/>
</dbReference>
<organism evidence="12 13">
    <name type="scientific">Brevibacillus brevis</name>
    <name type="common">Bacillus brevis</name>
    <dbReference type="NCBI Taxonomy" id="1393"/>
    <lineage>
        <taxon>Bacteria</taxon>
        <taxon>Bacillati</taxon>
        <taxon>Bacillota</taxon>
        <taxon>Bacilli</taxon>
        <taxon>Bacillales</taxon>
        <taxon>Paenibacillaceae</taxon>
        <taxon>Brevibacillus</taxon>
    </lineage>
</organism>
<keyword evidence="3 10" id="KW-0547">Nucleotide-binding</keyword>
<dbReference type="HAMAP" id="MF_00118_B">
    <property type="entry name" value="EF_Tu_B"/>
    <property type="match status" value="1"/>
</dbReference>
<dbReference type="Proteomes" id="UP000317713">
    <property type="component" value="Chromosome"/>
</dbReference>
<dbReference type="GO" id="GO:0003924">
    <property type="term" value="F:GTPase activity"/>
    <property type="evidence" value="ECO:0007669"/>
    <property type="project" value="UniProtKB-UniRule"/>
</dbReference>
<dbReference type="NCBIfam" id="NF009373">
    <property type="entry name" value="PRK12736.1"/>
    <property type="match status" value="1"/>
</dbReference>
<protein>
    <recommendedName>
        <fullName evidence="9 10">Elongation factor Tu</fullName>
        <shortName evidence="10">EF-Tu</shortName>
        <ecNumber evidence="10">3.6.5.3</ecNumber>
    </recommendedName>
</protein>
<dbReference type="GO" id="GO:0000287">
    <property type="term" value="F:magnesium ion binding"/>
    <property type="evidence" value="ECO:0007669"/>
    <property type="project" value="UniProtKB-UniRule"/>
</dbReference>
<dbReference type="SUPFAM" id="SSF50447">
    <property type="entry name" value="Translation proteins"/>
    <property type="match status" value="1"/>
</dbReference>
<dbReference type="CDD" id="cd01884">
    <property type="entry name" value="EF_Tu"/>
    <property type="match status" value="1"/>
</dbReference>
<reference evidence="12 13" key="1">
    <citation type="submission" date="2019-07" db="EMBL/GenBank/DDBJ databases">
        <title>Characterization of Brevibacillus brevis HK544, as a potential biocontrol agent.</title>
        <authorList>
            <person name="Kim H."/>
        </authorList>
    </citation>
    <scope>NUCLEOTIDE SEQUENCE [LARGE SCALE GENOMIC DNA]</scope>
    <source>
        <strain evidence="12 13">HK544</strain>
    </source>
</reference>
<dbReference type="EC" id="3.6.5.3" evidence="10"/>
<dbReference type="NCBIfam" id="TIGR00231">
    <property type="entry name" value="small_GTP"/>
    <property type="match status" value="1"/>
</dbReference>
<comment type="subunit">
    <text evidence="10">Monomer.</text>
</comment>
<evidence type="ECO:0000259" key="11">
    <source>
        <dbReference type="PROSITE" id="PS51722"/>
    </source>
</evidence>
<evidence type="ECO:0000256" key="5">
    <source>
        <dbReference type="ARBA" id="ARBA00022801"/>
    </source>
</evidence>
<feature type="binding site" evidence="10">
    <location>
        <begin position="19"/>
        <end position="26"/>
    </location>
    <ligand>
        <name>GTP</name>
        <dbReference type="ChEBI" id="CHEBI:37565"/>
    </ligand>
</feature>
<keyword evidence="7 10" id="KW-0648">Protein biosynthesis</keyword>
<dbReference type="NCBIfam" id="NF000766">
    <property type="entry name" value="PRK00049.1"/>
    <property type="match status" value="1"/>
</dbReference>
<dbReference type="Gene3D" id="2.40.30.10">
    <property type="entry name" value="Translation factors"/>
    <property type="match status" value="2"/>
</dbReference>
<dbReference type="InterPro" id="IPR033720">
    <property type="entry name" value="EFTU_2"/>
</dbReference>
<dbReference type="InterPro" id="IPR005225">
    <property type="entry name" value="Small_GTP-bd"/>
</dbReference>
<dbReference type="FunFam" id="2.40.30.10:FF:000001">
    <property type="entry name" value="Elongation factor Tu"/>
    <property type="match status" value="1"/>
</dbReference>
<dbReference type="PRINTS" id="PR00315">
    <property type="entry name" value="ELONGATNFCT"/>
</dbReference>
<dbReference type="InterPro" id="IPR027417">
    <property type="entry name" value="P-loop_NTPase"/>
</dbReference>
<evidence type="ECO:0000256" key="8">
    <source>
        <dbReference type="ARBA" id="ARBA00023134"/>
    </source>
</evidence>
<evidence type="ECO:0000256" key="4">
    <source>
        <dbReference type="ARBA" id="ARBA00022768"/>
    </source>
</evidence>
<evidence type="ECO:0000256" key="10">
    <source>
        <dbReference type="HAMAP-Rule" id="MF_00118"/>
    </source>
</evidence>
<gene>
    <name evidence="10 12" type="primary">tuf</name>
    <name evidence="12" type="ORF">FPS98_23415</name>
</gene>
<dbReference type="InterPro" id="IPR000795">
    <property type="entry name" value="T_Tr_GTP-bd_dom"/>
</dbReference>
<dbReference type="InterPro" id="IPR004160">
    <property type="entry name" value="Transl_elong_EFTu/EF1A_C"/>
</dbReference>
<dbReference type="GO" id="GO:0005829">
    <property type="term" value="C:cytosol"/>
    <property type="evidence" value="ECO:0007669"/>
    <property type="project" value="TreeGrafter"/>
</dbReference>
<evidence type="ECO:0000256" key="9">
    <source>
        <dbReference type="ARBA" id="ARBA00029554"/>
    </source>
</evidence>
<dbReference type="CDD" id="cd03697">
    <property type="entry name" value="EFTU_II"/>
    <property type="match status" value="1"/>
</dbReference>
<proteinExistence type="inferred from homology"/>
<sequence length="396" mass="43186">MAKAKFERNKPHVNIGTIGHVDHGKTTLTAAITTVLAQSGKAQAMNYAAIDAAPEEKERGITINTAHVEYETDNRHYAHVDCPGHADYVKNMITGAAQMDGAILVVSAADGPMPQTREHILLSKQVGVPYIVVFMNKCDMVDDEELLELVEMEIRDLLSQYEFPGDDTPVIKGSAKEALDNPTGDWAKKIVELMEAVDSYIPTPERATDKPFLMPVEDVFTITGRGTVATGRVERGVVKVGDQVEIIGLAEETKNTTVTGVEMFRKLLDSAQAGDNIGALLRGVDRNDIERGQCLAKPGSVKPYTKFKAEVYVLSKEEGGRHTPFFANYRPQFYFRTTDVTGIIQLPEGVEMIMPGDNTEFTVELIAPVAMEQGTRFAIREGGRTVGAGVVASIDA</sequence>
<dbReference type="GO" id="GO:0003746">
    <property type="term" value="F:translation elongation factor activity"/>
    <property type="evidence" value="ECO:0007669"/>
    <property type="project" value="UniProtKB-UniRule"/>
</dbReference>
<evidence type="ECO:0000313" key="13">
    <source>
        <dbReference type="Proteomes" id="UP000317713"/>
    </source>
</evidence>
<keyword evidence="6 10" id="KW-0460">Magnesium</keyword>
<keyword evidence="8 10" id="KW-0342">GTP-binding</keyword>
<evidence type="ECO:0000256" key="7">
    <source>
        <dbReference type="ARBA" id="ARBA00022917"/>
    </source>
</evidence>
<dbReference type="SUPFAM" id="SSF50465">
    <property type="entry name" value="EF-Tu/eEF-1alpha/eIF2-gamma C-terminal domain"/>
    <property type="match status" value="1"/>
</dbReference>
<evidence type="ECO:0000256" key="2">
    <source>
        <dbReference type="ARBA" id="ARBA00022490"/>
    </source>
</evidence>
<dbReference type="InterPro" id="IPR041709">
    <property type="entry name" value="EF-Tu_GTP-bd"/>
</dbReference>
<feature type="binding site" evidence="10">
    <location>
        <begin position="81"/>
        <end position="85"/>
    </location>
    <ligand>
        <name>GTP</name>
        <dbReference type="ChEBI" id="CHEBI:37565"/>
    </ligand>
</feature>
<keyword evidence="5 10" id="KW-0378">Hydrolase</keyword>
<feature type="domain" description="Tr-type G" evidence="11">
    <location>
        <begin position="10"/>
        <end position="205"/>
    </location>
</feature>
<comment type="similarity">
    <text evidence="1 10">Belongs to the TRAFAC class translation factor GTPase superfamily. Classic translation factor GTPase family. EF-Tu/EF-1A subfamily.</text>
</comment>
<dbReference type="RefSeq" id="WP_144618204.1">
    <property type="nucleotide sequence ID" value="NZ_CP042161.1"/>
</dbReference>
<keyword evidence="4 10" id="KW-0251">Elongation factor</keyword>
<dbReference type="SUPFAM" id="SSF52540">
    <property type="entry name" value="P-loop containing nucleoside triphosphate hydrolases"/>
    <property type="match status" value="1"/>
</dbReference>
<dbReference type="GO" id="GO:0005525">
    <property type="term" value="F:GTP binding"/>
    <property type="evidence" value="ECO:0007669"/>
    <property type="project" value="UniProtKB-UniRule"/>
</dbReference>
<keyword evidence="10" id="KW-0479">Metal-binding</keyword>
<feature type="binding site" evidence="10">
    <location>
        <position position="26"/>
    </location>
    <ligand>
        <name>Mg(2+)</name>
        <dbReference type="ChEBI" id="CHEBI:18420"/>
    </ligand>
</feature>
<dbReference type="InterPro" id="IPR009000">
    <property type="entry name" value="Transl_B-barrel_sf"/>
</dbReference>
<feature type="binding site" evidence="10">
    <location>
        <begin position="136"/>
        <end position="139"/>
    </location>
    <ligand>
        <name>GTP</name>
        <dbReference type="ChEBI" id="CHEBI:37565"/>
    </ligand>
</feature>
<dbReference type="InterPro" id="IPR009001">
    <property type="entry name" value="Transl_elong_EF1A/Init_IF2_C"/>
</dbReference>
<dbReference type="AlphaFoldDB" id="A0A517ICU1"/>
<dbReference type="Pfam" id="PF00009">
    <property type="entry name" value="GTP_EFTU"/>
    <property type="match status" value="1"/>
</dbReference>